<keyword evidence="3" id="KW-1185">Reference proteome</keyword>
<dbReference type="EMBL" id="JAZGLY010000008">
    <property type="protein sequence ID" value="MEE6188156.1"/>
    <property type="molecule type" value="Genomic_DNA"/>
</dbReference>
<dbReference type="CDD" id="cd07890">
    <property type="entry name" value="CYTH-like_AC_IV-like"/>
    <property type="match status" value="1"/>
</dbReference>
<evidence type="ECO:0000259" key="1">
    <source>
        <dbReference type="PROSITE" id="PS51707"/>
    </source>
</evidence>
<dbReference type="PROSITE" id="PS51707">
    <property type="entry name" value="CYTH"/>
    <property type="match status" value="1"/>
</dbReference>
<dbReference type="PANTHER" id="PTHR21028:SF2">
    <property type="entry name" value="CYTH DOMAIN-CONTAINING PROTEIN"/>
    <property type="match status" value="1"/>
</dbReference>
<sequence>MHIRNYEFKARIEGIEQYEQQLLKLSPRFVGEDHQIDTYFNAPQGRLKLREGDIENALIHYDRQDLQGSKLSNVILYKHKPDGALKDILIRQLGIKVVVDKRRRIYFIDNVKFHLDRVAGLGTFLEVEAIDDSGCYTIEELKEQCDKYYEYFKLNQQDLIEKSYSDLLLEQQMDSP</sequence>
<reference evidence="2 3" key="1">
    <citation type="submission" date="2024-01" db="EMBL/GenBank/DDBJ databases">
        <title>Niabella digestum sp. nov., isolated from waste digestion system.</title>
        <authorList>
            <person name="Zhang L."/>
        </authorList>
    </citation>
    <scope>NUCLEOTIDE SEQUENCE [LARGE SCALE GENOMIC DNA]</scope>
    <source>
        <strain evidence="2 3">A18</strain>
    </source>
</reference>
<evidence type="ECO:0000313" key="2">
    <source>
        <dbReference type="EMBL" id="MEE6188156.1"/>
    </source>
</evidence>
<dbReference type="SUPFAM" id="SSF55154">
    <property type="entry name" value="CYTH-like phosphatases"/>
    <property type="match status" value="1"/>
</dbReference>
<name>A0ABU7RJI6_9BACT</name>
<accession>A0ABU7RJI6</accession>
<dbReference type="Proteomes" id="UP001357452">
    <property type="component" value="Unassembled WGS sequence"/>
</dbReference>
<feature type="domain" description="CYTH" evidence="1">
    <location>
        <begin position="3"/>
        <end position="170"/>
    </location>
</feature>
<protein>
    <submittedName>
        <fullName evidence="2">Class IV adenylate cyclase</fullName>
    </submittedName>
</protein>
<comment type="caution">
    <text evidence="2">The sequence shown here is derived from an EMBL/GenBank/DDBJ whole genome shotgun (WGS) entry which is preliminary data.</text>
</comment>
<dbReference type="Gene3D" id="2.40.320.10">
    <property type="entry name" value="Hypothetical Protein Pfu-838710-001"/>
    <property type="match status" value="1"/>
</dbReference>
<dbReference type="NCBIfam" id="TIGR00318">
    <property type="entry name" value="cyaB"/>
    <property type="match status" value="1"/>
</dbReference>
<gene>
    <name evidence="2" type="primary">cyaB</name>
    <name evidence="2" type="ORF">V2H41_12820</name>
</gene>
<organism evidence="2 3">
    <name type="scientific">Niabella digestorum</name>
    <dbReference type="NCBI Taxonomy" id="3117701"/>
    <lineage>
        <taxon>Bacteria</taxon>
        <taxon>Pseudomonadati</taxon>
        <taxon>Bacteroidota</taxon>
        <taxon>Chitinophagia</taxon>
        <taxon>Chitinophagales</taxon>
        <taxon>Chitinophagaceae</taxon>
        <taxon>Niabella</taxon>
    </lineage>
</organism>
<dbReference type="InterPro" id="IPR033469">
    <property type="entry name" value="CYTH-like_dom_sf"/>
</dbReference>
<dbReference type="RefSeq" id="WP_330975558.1">
    <property type="nucleotide sequence ID" value="NZ_JAZGLY010000008.1"/>
</dbReference>
<dbReference type="Pfam" id="PF01928">
    <property type="entry name" value="CYTH"/>
    <property type="match status" value="1"/>
</dbReference>
<evidence type="ECO:0000313" key="3">
    <source>
        <dbReference type="Proteomes" id="UP001357452"/>
    </source>
</evidence>
<dbReference type="InterPro" id="IPR008173">
    <property type="entry name" value="Adenylyl_cyclase_CyaB"/>
</dbReference>
<proteinExistence type="predicted"/>
<dbReference type="PANTHER" id="PTHR21028">
    <property type="entry name" value="SI:CH211-156B7.4"/>
    <property type="match status" value="1"/>
</dbReference>
<dbReference type="InterPro" id="IPR023577">
    <property type="entry name" value="CYTH_domain"/>
</dbReference>